<evidence type="ECO:0000313" key="22">
    <source>
        <dbReference type="Proteomes" id="UP000014500"/>
    </source>
</evidence>
<keyword evidence="5 18" id="KW-0812">Transmembrane</keyword>
<evidence type="ECO:0000256" key="5">
    <source>
        <dbReference type="ARBA" id="ARBA00022692"/>
    </source>
</evidence>
<dbReference type="InterPro" id="IPR036640">
    <property type="entry name" value="ABC1_TM_sf"/>
</dbReference>
<dbReference type="Pfam" id="PF00664">
    <property type="entry name" value="ABC_membrane"/>
    <property type="match status" value="1"/>
</dbReference>
<dbReference type="PROSITE" id="PS50929">
    <property type="entry name" value="ABC_TM1F"/>
    <property type="match status" value="1"/>
</dbReference>
<keyword evidence="14 18" id="KW-0472">Membrane</keyword>
<dbReference type="EMBL" id="JH431855">
    <property type="status" value="NOT_ANNOTATED_CDS"/>
    <property type="molecule type" value="Genomic_DNA"/>
</dbReference>
<dbReference type="GO" id="GO:0005743">
    <property type="term" value="C:mitochondrial inner membrane"/>
    <property type="evidence" value="ECO:0007669"/>
    <property type="project" value="UniProtKB-SubCell"/>
</dbReference>
<dbReference type="PANTHER" id="PTHR43394:SF17">
    <property type="entry name" value="MITOCHONDRIAL POTASSIUM CHANNEL ATP-BINDING SUBUNIT"/>
    <property type="match status" value="1"/>
</dbReference>
<feature type="domain" description="ABC transporter" evidence="19">
    <location>
        <begin position="444"/>
        <end position="681"/>
    </location>
</feature>
<evidence type="ECO:0000259" key="19">
    <source>
        <dbReference type="PROSITE" id="PS50893"/>
    </source>
</evidence>
<dbReference type="GO" id="GO:0016887">
    <property type="term" value="F:ATP hydrolysis activity"/>
    <property type="evidence" value="ECO:0007669"/>
    <property type="project" value="InterPro"/>
</dbReference>
<dbReference type="PhylomeDB" id="T1J598"/>
<comment type="similarity">
    <text evidence="2">Belongs to the ABC transporter superfamily. ABCB family. Multidrug resistance exporter (TC 3.A.1.201) subfamily.</text>
</comment>
<evidence type="ECO:0000256" key="18">
    <source>
        <dbReference type="SAM" id="Phobius"/>
    </source>
</evidence>
<evidence type="ECO:0000256" key="13">
    <source>
        <dbReference type="ARBA" id="ARBA00023128"/>
    </source>
</evidence>
<reference evidence="21" key="2">
    <citation type="submission" date="2015-02" db="UniProtKB">
        <authorList>
            <consortium name="EnsemblMetazoa"/>
        </authorList>
    </citation>
    <scope>IDENTIFICATION</scope>
</reference>
<dbReference type="PANTHER" id="PTHR43394">
    <property type="entry name" value="ATP-DEPENDENT PERMEASE MDL1, MITOCHONDRIAL"/>
    <property type="match status" value="1"/>
</dbReference>
<dbReference type="OMA" id="MTWLGER"/>
<dbReference type="GO" id="GO:0090374">
    <property type="term" value="P:oligopeptide export from mitochondrion"/>
    <property type="evidence" value="ECO:0007669"/>
    <property type="project" value="TreeGrafter"/>
</dbReference>
<evidence type="ECO:0000256" key="6">
    <source>
        <dbReference type="ARBA" id="ARBA00022741"/>
    </source>
</evidence>
<feature type="domain" description="ABC transmembrane type-1" evidence="20">
    <location>
        <begin position="119"/>
        <end position="409"/>
    </location>
</feature>
<evidence type="ECO:0000259" key="20">
    <source>
        <dbReference type="PROSITE" id="PS50929"/>
    </source>
</evidence>
<dbReference type="STRING" id="126957.T1J598"/>
<evidence type="ECO:0000256" key="2">
    <source>
        <dbReference type="ARBA" id="ARBA00007577"/>
    </source>
</evidence>
<dbReference type="InterPro" id="IPR003439">
    <property type="entry name" value="ABC_transporter-like_ATP-bd"/>
</dbReference>
<keyword evidence="6" id="KW-0547">Nucleotide-binding</keyword>
<dbReference type="HOGENOM" id="CLU_000604_84_3_1"/>
<dbReference type="AlphaFoldDB" id="T1J598"/>
<evidence type="ECO:0000256" key="10">
    <source>
        <dbReference type="ARBA" id="ARBA00022958"/>
    </source>
</evidence>
<dbReference type="FunFam" id="1.20.1560.10:FF:000016">
    <property type="entry name" value="ATP-binding cassette sub-family B member 8, mitochondrial"/>
    <property type="match status" value="1"/>
</dbReference>
<comment type="subcellular location">
    <subcellularLocation>
        <location evidence="1">Mitochondrion inner membrane</location>
        <topology evidence="1">Multi-pass membrane protein</topology>
    </subcellularLocation>
</comment>
<keyword evidence="10" id="KW-0630">Potassium</keyword>
<dbReference type="InterPro" id="IPR003593">
    <property type="entry name" value="AAA+_ATPase"/>
</dbReference>
<dbReference type="InterPro" id="IPR017871">
    <property type="entry name" value="ABC_transporter-like_CS"/>
</dbReference>
<sequence length="702" mass="76903">MSTNALLSLCGRKFSQKLGLHSLKTGLRVIRNQLENVKPFNKLKPSLKNLENFQQPLKYGFFIFSSCGVVLVKNSFALCEENRVKNRLAHYETLITSDDQLFDWKKLGELLAPDKWLLILAVACAIIVAIINIRIPLLIGELANIVSDYSGKRYIPGRFMERLKPPSFILLFLYCIQACFTTVYIATLAVVGEELATRMRQELFSSILKQDIAFFDTHKTGELINRLTTDVQDFKSAFKSCVSQGLKNVTQTAGCFVSLYMISPKMTALIGVILPAIIFAGSAIGTVLRVQSKKAHAQVEKSTSVADEAIGNIRTVRAFAMEEKEISLYNAELDKASVLNKQLGIGIGIFQGLSNLAINGIVLCVICVGGLLVQSQEISRGELLSFLVAAQTIQRSLGQLSLLLGHFVRGATAGNRVFEYIKLDPAVKLKGGITIPHHSLVTDIQFKDVTFSYPARPGHVVLKNFSLKIPPGKVVALCGISGSGKSTVATLLERFYDVKEGCITLDGHDIRTLDPSWLRGQVIGFISQEPVLFATSILENIRYGKPKASDKEVIEAAQMANAHDFIIAFPKGYATVLGERGVTISGGQKQRIAIARAFLKNPAILILDEATSALDAESEKIVQTALDKIVKGRTVLVIAHRLSTIQNADVIAVLADGIIAEMGTHEKLKIAKGLYWDLIKQQQTVEALKAKTPNKRQPPPTS</sequence>
<dbReference type="Gene3D" id="3.40.50.300">
    <property type="entry name" value="P-loop containing nucleotide triphosphate hydrolases"/>
    <property type="match status" value="1"/>
</dbReference>
<evidence type="ECO:0000256" key="9">
    <source>
        <dbReference type="ARBA" id="ARBA00022946"/>
    </source>
</evidence>
<dbReference type="EnsemblMetazoa" id="SMAR008796-RA">
    <property type="protein sequence ID" value="SMAR008796-PA"/>
    <property type="gene ID" value="SMAR008796"/>
</dbReference>
<evidence type="ECO:0000256" key="12">
    <source>
        <dbReference type="ARBA" id="ARBA00023065"/>
    </source>
</evidence>
<evidence type="ECO:0000256" key="14">
    <source>
        <dbReference type="ARBA" id="ARBA00023136"/>
    </source>
</evidence>
<keyword evidence="13" id="KW-0496">Mitochondrion</keyword>
<feature type="transmembrane region" description="Helical" evidence="18">
    <location>
        <begin position="168"/>
        <end position="191"/>
    </location>
</feature>
<feature type="transmembrane region" description="Helical" evidence="18">
    <location>
        <begin position="268"/>
        <end position="288"/>
    </location>
</feature>
<dbReference type="CDD" id="cd03249">
    <property type="entry name" value="ABC_MTABC3_MDL1_MDL2"/>
    <property type="match status" value="1"/>
</dbReference>
<keyword evidence="4" id="KW-0633">Potassium transport</keyword>
<name>T1J598_STRMM</name>
<dbReference type="Pfam" id="PF00005">
    <property type="entry name" value="ABC_tran"/>
    <property type="match status" value="1"/>
</dbReference>
<dbReference type="GO" id="GO:0006813">
    <property type="term" value="P:potassium ion transport"/>
    <property type="evidence" value="ECO:0007669"/>
    <property type="project" value="UniProtKB-KW"/>
</dbReference>
<evidence type="ECO:0000256" key="17">
    <source>
        <dbReference type="ARBA" id="ARBA00042968"/>
    </source>
</evidence>
<dbReference type="GO" id="GO:0015421">
    <property type="term" value="F:ABC-type oligopeptide transporter activity"/>
    <property type="evidence" value="ECO:0007669"/>
    <property type="project" value="TreeGrafter"/>
</dbReference>
<keyword evidence="22" id="KW-1185">Reference proteome</keyword>
<keyword evidence="12" id="KW-0406">Ion transport</keyword>
<proteinExistence type="inferred from homology"/>
<dbReference type="GO" id="GO:0005524">
    <property type="term" value="F:ATP binding"/>
    <property type="evidence" value="ECO:0007669"/>
    <property type="project" value="UniProtKB-KW"/>
</dbReference>
<dbReference type="PROSITE" id="PS00211">
    <property type="entry name" value="ABC_TRANSPORTER_1"/>
    <property type="match status" value="1"/>
</dbReference>
<protein>
    <recommendedName>
        <fullName evidence="15">Mitochondrial potassium channel ATP-binding subunit</fullName>
    </recommendedName>
    <alternativeName>
        <fullName evidence="17">ATP-binding cassette sub-family B member 8, mitochondrial</fullName>
    </alternativeName>
    <alternativeName>
        <fullName evidence="16">Mitochondrial sulfonylurea-receptor</fullName>
    </alternativeName>
</protein>
<dbReference type="SUPFAM" id="SSF52540">
    <property type="entry name" value="P-loop containing nucleoside triphosphate hydrolases"/>
    <property type="match status" value="1"/>
</dbReference>
<feature type="transmembrane region" description="Helical" evidence="18">
    <location>
        <begin position="116"/>
        <end position="139"/>
    </location>
</feature>
<dbReference type="InterPro" id="IPR027417">
    <property type="entry name" value="P-loop_NTPase"/>
</dbReference>
<keyword evidence="7" id="KW-0999">Mitochondrion inner membrane</keyword>
<keyword evidence="8" id="KW-0067">ATP-binding</keyword>
<dbReference type="CDD" id="cd18574">
    <property type="entry name" value="ABC_6TM_ABCB8_like"/>
    <property type="match status" value="1"/>
</dbReference>
<dbReference type="PROSITE" id="PS50893">
    <property type="entry name" value="ABC_TRANSPORTER_2"/>
    <property type="match status" value="1"/>
</dbReference>
<evidence type="ECO:0000256" key="8">
    <source>
        <dbReference type="ARBA" id="ARBA00022840"/>
    </source>
</evidence>
<evidence type="ECO:0000256" key="11">
    <source>
        <dbReference type="ARBA" id="ARBA00022989"/>
    </source>
</evidence>
<evidence type="ECO:0000256" key="16">
    <source>
        <dbReference type="ARBA" id="ARBA00041416"/>
    </source>
</evidence>
<keyword evidence="3" id="KW-0813">Transport</keyword>
<dbReference type="InterPro" id="IPR011527">
    <property type="entry name" value="ABC1_TM_dom"/>
</dbReference>
<keyword evidence="9" id="KW-0809">Transit peptide</keyword>
<evidence type="ECO:0000256" key="4">
    <source>
        <dbReference type="ARBA" id="ARBA00022538"/>
    </source>
</evidence>
<dbReference type="SMART" id="SM00382">
    <property type="entry name" value="AAA"/>
    <property type="match status" value="1"/>
</dbReference>
<dbReference type="InterPro" id="IPR039421">
    <property type="entry name" value="Type_1_exporter"/>
</dbReference>
<dbReference type="Proteomes" id="UP000014500">
    <property type="component" value="Unassembled WGS sequence"/>
</dbReference>
<dbReference type="SUPFAM" id="SSF90123">
    <property type="entry name" value="ABC transporter transmembrane region"/>
    <property type="match status" value="1"/>
</dbReference>
<reference evidence="22" key="1">
    <citation type="submission" date="2011-05" db="EMBL/GenBank/DDBJ databases">
        <authorList>
            <person name="Richards S.R."/>
            <person name="Qu J."/>
            <person name="Jiang H."/>
            <person name="Jhangiani S.N."/>
            <person name="Agravi P."/>
            <person name="Goodspeed R."/>
            <person name="Gross S."/>
            <person name="Mandapat C."/>
            <person name="Jackson L."/>
            <person name="Mathew T."/>
            <person name="Pu L."/>
            <person name="Thornton R."/>
            <person name="Saada N."/>
            <person name="Wilczek-Boney K.B."/>
            <person name="Lee S."/>
            <person name="Kovar C."/>
            <person name="Wu Y."/>
            <person name="Scherer S.E."/>
            <person name="Worley K.C."/>
            <person name="Muzny D.M."/>
            <person name="Gibbs R."/>
        </authorList>
    </citation>
    <scope>NUCLEOTIDE SEQUENCE</scope>
    <source>
        <strain evidence="22">Brora</strain>
    </source>
</reference>
<accession>T1J598</accession>
<evidence type="ECO:0000256" key="3">
    <source>
        <dbReference type="ARBA" id="ARBA00022448"/>
    </source>
</evidence>
<evidence type="ECO:0000313" key="21">
    <source>
        <dbReference type="EnsemblMetazoa" id="SMAR008796-PA"/>
    </source>
</evidence>
<keyword evidence="11 18" id="KW-1133">Transmembrane helix</keyword>
<evidence type="ECO:0000256" key="1">
    <source>
        <dbReference type="ARBA" id="ARBA00004448"/>
    </source>
</evidence>
<evidence type="ECO:0000256" key="15">
    <source>
        <dbReference type="ARBA" id="ARBA00040439"/>
    </source>
</evidence>
<evidence type="ECO:0000256" key="7">
    <source>
        <dbReference type="ARBA" id="ARBA00022792"/>
    </source>
</evidence>
<dbReference type="FunFam" id="3.40.50.300:FF:000403">
    <property type="entry name" value="ATP-binding cassette sub-family B member 8, mitochondrial"/>
    <property type="match status" value="1"/>
</dbReference>
<organism evidence="21 22">
    <name type="scientific">Strigamia maritima</name>
    <name type="common">European centipede</name>
    <name type="synonym">Geophilus maritimus</name>
    <dbReference type="NCBI Taxonomy" id="126957"/>
    <lineage>
        <taxon>Eukaryota</taxon>
        <taxon>Metazoa</taxon>
        <taxon>Ecdysozoa</taxon>
        <taxon>Arthropoda</taxon>
        <taxon>Myriapoda</taxon>
        <taxon>Chilopoda</taxon>
        <taxon>Pleurostigmophora</taxon>
        <taxon>Geophilomorpha</taxon>
        <taxon>Linotaeniidae</taxon>
        <taxon>Strigamia</taxon>
    </lineage>
</organism>
<dbReference type="eggNOG" id="KOG0058">
    <property type="taxonomic scope" value="Eukaryota"/>
</dbReference>
<dbReference type="Gene3D" id="1.20.1560.10">
    <property type="entry name" value="ABC transporter type 1, transmembrane domain"/>
    <property type="match status" value="1"/>
</dbReference>